<name>A0A5M4AVS8_9BACT</name>
<feature type="transmembrane region" description="Helical" evidence="1">
    <location>
        <begin position="227"/>
        <end position="245"/>
    </location>
</feature>
<feature type="transmembrane region" description="Helical" evidence="1">
    <location>
        <begin position="279"/>
        <end position="300"/>
    </location>
</feature>
<feature type="transmembrane region" description="Helical" evidence="1">
    <location>
        <begin position="97"/>
        <end position="115"/>
    </location>
</feature>
<dbReference type="PANTHER" id="PTHR37308">
    <property type="entry name" value="INTEGRAL MEMBRANE PROTEIN"/>
    <property type="match status" value="1"/>
</dbReference>
<dbReference type="RefSeq" id="WP_025863696.1">
    <property type="nucleotide sequence ID" value="NZ_BLAX01000001.1"/>
</dbReference>
<protein>
    <submittedName>
        <fullName evidence="2">DUF368 domain-containing protein</fullName>
    </submittedName>
</protein>
<feature type="transmembrane region" description="Helical" evidence="1">
    <location>
        <begin position="152"/>
        <end position="177"/>
    </location>
</feature>
<organism evidence="2 3">
    <name type="scientific">Prolixibacter bellariivorans</name>
    <dbReference type="NCBI Taxonomy" id="314319"/>
    <lineage>
        <taxon>Bacteria</taxon>
        <taxon>Pseudomonadati</taxon>
        <taxon>Bacteroidota</taxon>
        <taxon>Bacteroidia</taxon>
        <taxon>Marinilabiliales</taxon>
        <taxon>Prolixibacteraceae</taxon>
        <taxon>Prolixibacter</taxon>
    </lineage>
</organism>
<feature type="transmembrane region" description="Helical" evidence="1">
    <location>
        <begin position="12"/>
        <end position="35"/>
    </location>
</feature>
<feature type="transmembrane region" description="Helical" evidence="1">
    <location>
        <begin position="121"/>
        <end position="145"/>
    </location>
</feature>
<dbReference type="AlphaFoldDB" id="A0A5M4AVS8"/>
<reference evidence="2 3" key="1">
    <citation type="submission" date="2019-10" db="EMBL/GenBank/DDBJ databases">
        <title>Prolixibacter strains distinguished by the presence of nitrate reductase genes were adept at nitrate-dependent anaerobic corrosion of metallic iron and carbon steel.</title>
        <authorList>
            <person name="Iino T."/>
            <person name="Shono N."/>
            <person name="Ito K."/>
            <person name="Nakamura R."/>
            <person name="Sueoka K."/>
            <person name="Harayama S."/>
            <person name="Ohkuma M."/>
        </authorList>
    </citation>
    <scope>NUCLEOTIDE SEQUENCE [LARGE SCALE GENOMIC DNA]</scope>
    <source>
        <strain evidence="2 3">JCM 13498</strain>
    </source>
</reference>
<dbReference type="Pfam" id="PF04018">
    <property type="entry name" value="VCA0040-like"/>
    <property type="match status" value="1"/>
</dbReference>
<keyword evidence="1" id="KW-0472">Membrane</keyword>
<keyword evidence="1" id="KW-1133">Transmembrane helix</keyword>
<dbReference type="Proteomes" id="UP000391834">
    <property type="component" value="Unassembled WGS sequence"/>
</dbReference>
<accession>A0A5M4AVS8</accession>
<comment type="caution">
    <text evidence="2">The sequence shown here is derived from an EMBL/GenBank/DDBJ whole genome shotgun (WGS) entry which is preliminary data.</text>
</comment>
<evidence type="ECO:0000313" key="2">
    <source>
        <dbReference type="EMBL" id="GET31696.1"/>
    </source>
</evidence>
<dbReference type="InterPro" id="IPR007163">
    <property type="entry name" value="VCA0040-like"/>
</dbReference>
<dbReference type="EMBL" id="BLAX01000001">
    <property type="protein sequence ID" value="GET31696.1"/>
    <property type="molecule type" value="Genomic_DNA"/>
</dbReference>
<keyword evidence="3" id="KW-1185">Reference proteome</keyword>
<sequence>MKKYLSLFTKGLAMGAANVIPGVSGGTVALITGIFEKLIDSIKAFNLTALKLLLSGKLKDFARYINLDFLLAVFSGVAISILTLARLFDFLFKSYPVYIWSFFFGLILASVYFIGKTVEKWRLSVVISLIVGTAFAFSVSVLSPASENSSMLYLFICGIIAACSMILPGLSGSFVLILLGNYQLVMIDSINDLNLMVLLPVVIGAVIGLLAFSHVLSWVFKKFKDQTIALLTGFILGSMGILWPWKHPVYKLDSLGHILIKKSGEKVVSGYDWFVPDTLTTAVVVAVLLMIAGIFTIYLLEKSAQTVEEES</sequence>
<evidence type="ECO:0000313" key="3">
    <source>
        <dbReference type="Proteomes" id="UP000391834"/>
    </source>
</evidence>
<proteinExistence type="predicted"/>
<keyword evidence="1" id="KW-0812">Transmembrane</keyword>
<feature type="transmembrane region" description="Helical" evidence="1">
    <location>
        <begin position="64"/>
        <end position="85"/>
    </location>
</feature>
<gene>
    <name evidence="2" type="ORF">PbJCM13498_05590</name>
</gene>
<feature type="transmembrane region" description="Helical" evidence="1">
    <location>
        <begin position="197"/>
        <end position="220"/>
    </location>
</feature>
<dbReference type="PANTHER" id="PTHR37308:SF1">
    <property type="entry name" value="POLYPRENYL-PHOSPHATE TRANSPORTER"/>
    <property type="match status" value="1"/>
</dbReference>
<dbReference type="OrthoDB" id="9793746at2"/>
<evidence type="ECO:0000256" key="1">
    <source>
        <dbReference type="SAM" id="Phobius"/>
    </source>
</evidence>